<dbReference type="Pfam" id="PF01052">
    <property type="entry name" value="FliMN_C"/>
    <property type="match status" value="1"/>
</dbReference>
<dbReference type="InterPro" id="IPR036429">
    <property type="entry name" value="SpoA-like_sf"/>
</dbReference>
<proteinExistence type="predicted"/>
<evidence type="ECO:0000313" key="2">
    <source>
        <dbReference type="EMBL" id="AUX92202.1"/>
    </source>
</evidence>
<dbReference type="AlphaFoldDB" id="A0A2L0ICU7"/>
<protein>
    <submittedName>
        <fullName evidence="2">Aldolase</fullName>
    </submittedName>
</protein>
<evidence type="ECO:0000313" key="3">
    <source>
        <dbReference type="Proteomes" id="UP000238365"/>
    </source>
</evidence>
<sequence>MKRLSLPRLNAEEAQLRQRIGAGQCFPYQLNDEAGTLTLRLSAAAPDNAVLALRCDAGPLWIGEPESALALLSACPALPYAEAEVTPWYWPLFNQEIGPQLAMLFGELTPDPAAPAPAAPFTLQLTLTLGELRARSSLTAPIATLNALLDKPGWQADTAALPDALPLHFPCILGALTLSVAQLAQLRPEDVLLPTRASFSPDGAGSLQLGGLRLSGALNGEADRAFFTLSDLEITPVTFPYDNDDMAPVDHPEDEWQGEPASEAAALDALPLALTVRCGQLRLTLGELQRLSRGATVMVDNVQPGEALLCHGDFPLAKGELVEVEGRLGLQITHMLPGSVNPLSHGR</sequence>
<reference evidence="2 3" key="1">
    <citation type="submission" date="2018-01" db="EMBL/GenBank/DDBJ databases">
        <title>Complete and assembled Genome of Pantoea gaviniae DSM22758T.</title>
        <authorList>
            <person name="Stevens M.J.A."/>
            <person name="Zurfluh K."/>
            <person name="Stephan R."/>
        </authorList>
    </citation>
    <scope>NUCLEOTIDE SEQUENCE [LARGE SCALE GENOMIC DNA]</scope>
    <source>
        <strain evidence="2 3">DSM 22758</strain>
    </source>
</reference>
<accession>A0A2L0ICU7</accession>
<dbReference type="Gene3D" id="2.30.330.10">
    <property type="entry name" value="SpoA-like"/>
    <property type="match status" value="1"/>
</dbReference>
<dbReference type="InterPro" id="IPR001543">
    <property type="entry name" value="FliN-like_C"/>
</dbReference>
<name>A0A2L0ICU7_9GAMM</name>
<dbReference type="Proteomes" id="UP000238365">
    <property type="component" value="Chromosome"/>
</dbReference>
<organism evidence="2 3">
    <name type="scientific">Mixta gaviniae</name>
    <dbReference type="NCBI Taxonomy" id="665914"/>
    <lineage>
        <taxon>Bacteria</taxon>
        <taxon>Pseudomonadati</taxon>
        <taxon>Pseudomonadota</taxon>
        <taxon>Gammaproteobacteria</taxon>
        <taxon>Enterobacterales</taxon>
        <taxon>Erwiniaceae</taxon>
        <taxon>Mixta</taxon>
    </lineage>
</organism>
<dbReference type="KEGG" id="pgz:C2E15_03205"/>
<dbReference type="EMBL" id="CP026377">
    <property type="protein sequence ID" value="AUX92202.1"/>
    <property type="molecule type" value="Genomic_DNA"/>
</dbReference>
<feature type="domain" description="Flagellar motor switch protein FliN-like C-terminal" evidence="1">
    <location>
        <begin position="267"/>
        <end position="336"/>
    </location>
</feature>
<keyword evidence="3" id="KW-1185">Reference proteome</keyword>
<evidence type="ECO:0000259" key="1">
    <source>
        <dbReference type="Pfam" id="PF01052"/>
    </source>
</evidence>
<gene>
    <name evidence="2" type="ORF">C2E15_03205</name>
</gene>
<dbReference type="SUPFAM" id="SSF101801">
    <property type="entry name" value="Surface presentation of antigens (SPOA)"/>
    <property type="match status" value="1"/>
</dbReference>
<dbReference type="RefSeq" id="WP_104956102.1">
    <property type="nucleotide sequence ID" value="NZ_CP026377.1"/>
</dbReference>